<dbReference type="Proteomes" id="UP000515123">
    <property type="component" value="Linkage group 4"/>
</dbReference>
<feature type="compositionally biased region" description="Basic and acidic residues" evidence="1">
    <location>
        <begin position="650"/>
        <end position="674"/>
    </location>
</feature>
<feature type="domain" description="Aminotransferase-like plant mobile" evidence="2">
    <location>
        <begin position="100"/>
        <end position="457"/>
    </location>
</feature>
<dbReference type="PANTHER" id="PTHR46033:SF80">
    <property type="entry name" value="PROTEIN MAIN-LIKE 2-LIKE"/>
    <property type="match status" value="1"/>
</dbReference>
<evidence type="ECO:0000259" key="2">
    <source>
        <dbReference type="Pfam" id="PF10536"/>
    </source>
</evidence>
<dbReference type="AlphaFoldDB" id="A0A6P5ES84"/>
<dbReference type="RefSeq" id="XP_020086382.1">
    <property type="nucleotide sequence ID" value="XM_020230793.1"/>
</dbReference>
<dbReference type="Gramene" id="Aco002074.1.mrna1">
    <property type="protein sequence ID" value="Aco002074.1.mrna1.cds1"/>
    <property type="gene ID" value="Aco002074.1.path1"/>
</dbReference>
<feature type="region of interest" description="Disordered" evidence="1">
    <location>
        <begin position="626"/>
        <end position="861"/>
    </location>
</feature>
<feature type="compositionally biased region" description="Basic and acidic residues" evidence="1">
    <location>
        <begin position="786"/>
        <end position="806"/>
    </location>
</feature>
<protein>
    <submittedName>
        <fullName evidence="4">Uncharacterized protein LOC109708879</fullName>
    </submittedName>
</protein>
<feature type="compositionally biased region" description="Basic and acidic residues" evidence="1">
    <location>
        <begin position="824"/>
        <end position="835"/>
    </location>
</feature>
<gene>
    <name evidence="4" type="primary">LOC109708879</name>
</gene>
<feature type="region of interest" description="Disordered" evidence="1">
    <location>
        <begin position="20"/>
        <end position="44"/>
    </location>
</feature>
<accession>A0A6P5ES84</accession>
<dbReference type="OrthoDB" id="1572276at2759"/>
<dbReference type="InterPro" id="IPR044824">
    <property type="entry name" value="MAIN-like"/>
</dbReference>
<feature type="compositionally biased region" description="Basic and acidic residues" evidence="1">
    <location>
        <begin position="477"/>
        <end position="495"/>
    </location>
</feature>
<proteinExistence type="predicted"/>
<dbReference type="GeneID" id="109708879"/>
<feature type="region of interest" description="Disordered" evidence="1">
    <location>
        <begin position="477"/>
        <end position="504"/>
    </location>
</feature>
<feature type="compositionally biased region" description="Basic and acidic residues" evidence="1">
    <location>
        <begin position="737"/>
        <end position="758"/>
    </location>
</feature>
<dbReference type="Pfam" id="PF10536">
    <property type="entry name" value="PMD"/>
    <property type="match status" value="1"/>
</dbReference>
<evidence type="ECO:0000313" key="4">
    <source>
        <dbReference type="RefSeq" id="XP_020086382.1"/>
    </source>
</evidence>
<name>A0A6P5ES84_ANACO</name>
<reference evidence="4" key="2">
    <citation type="submission" date="2025-08" db="UniProtKB">
        <authorList>
            <consortium name="RefSeq"/>
        </authorList>
    </citation>
    <scope>IDENTIFICATION</scope>
    <source>
        <tissue evidence="4">Leaf</tissue>
    </source>
</reference>
<dbReference type="PANTHER" id="PTHR46033">
    <property type="entry name" value="PROTEIN MAIN-LIKE 2"/>
    <property type="match status" value="1"/>
</dbReference>
<keyword evidence="3" id="KW-1185">Reference proteome</keyword>
<dbReference type="InterPro" id="IPR019557">
    <property type="entry name" value="AminoTfrase-like_pln_mobile"/>
</dbReference>
<sequence>MDEDDEEEMLVEERDEVEFLPISNPNEEAPTKRKGFFLNPNPQNPSARSPFVPARYKIVSFDAIEEARVLFRGWSSSPRQWESWIAKLRPKYGDLWRKVGVFDAISASTCRIRRDPSAIFGVSAFWCEETSSFIFPWGEATLTLEDVMIVGGFPVLGQSVREPLPGEYKDLEVKMTEERLRFNRSSSKKAHHSAWMRHFIEHDADDLEHIAFLSLWLSRFVFCSHPEKTVKQNVFSIAIRLARGVRVALAPAVLAVIYRDLRELKDYMVYSGGRKDIPLVLWAPLEILQLWVWERFPALRPEAEKLIEAGEPRAARWHDVGKKSELSFVNSIIKNPNEFRWRPYAADLSNWCKPDFYKDNGEWVRGESVRDEGLNSFAKCLRVCELVALDCIERYLPHRVAMQFGLDQDIPHSISRANSRWEEAWSTYEIGKKNLAVYCPSRSSDSGITIEYLKWWKECMANCGTYAVSSEEKSQNLLENAKRSSEEAMEEEKKDSKKKARVSPNGKKRKLVDFYNTTLSDWLAFTDQYIGGNKYLNSEKPSLVKEGLDNSNNPNVERVMQIGEALSIEGEKLRKTNEEIVEDDKEKVIVETIKEHKEDVLLKEANPRGESKEIMVSDVEGKAIVDEDKRKDNGESTKEIVEVVPLEQGNQKEENKDEEEKMIAENVKEIKGEESSYDSVVKNELNEAPSQEEPNQSKKEKEEDDVVMEDVKKIDGFESLSEPGSVKEAEEIANTEDGEKKNENKGISDDKSVEEQVVRDVNIGNDGESTTVVKESQEALSPGKACQREEDKGISDEDQDANRTIKGEPPLDPDITKAATPLESEGKGRIVEIKRKSIPPHELIVNKKSKNKATAEDGRRKIERLSSHHLLKRFDSLDKEDRAKMIEIEEGEGVFSPQVAKLRMEKIEERRASRIAKESELEMQIRKLKEEITAMEARVMDLEPINEVHFSS</sequence>
<reference evidence="3" key="1">
    <citation type="journal article" date="2015" name="Nat. Genet.">
        <title>The pineapple genome and the evolution of CAM photosynthesis.</title>
        <authorList>
            <person name="Ming R."/>
            <person name="VanBuren R."/>
            <person name="Wai C.M."/>
            <person name="Tang H."/>
            <person name="Schatz M.C."/>
            <person name="Bowers J.E."/>
            <person name="Lyons E."/>
            <person name="Wang M.L."/>
            <person name="Chen J."/>
            <person name="Biggers E."/>
            <person name="Zhang J."/>
            <person name="Huang L."/>
            <person name="Zhang L."/>
            <person name="Miao W."/>
            <person name="Zhang J."/>
            <person name="Ye Z."/>
            <person name="Miao C."/>
            <person name="Lin Z."/>
            <person name="Wang H."/>
            <person name="Zhou H."/>
            <person name="Yim W.C."/>
            <person name="Priest H.D."/>
            <person name="Zheng C."/>
            <person name="Woodhouse M."/>
            <person name="Edger P.P."/>
            <person name="Guyot R."/>
            <person name="Guo H.B."/>
            <person name="Guo H."/>
            <person name="Zheng G."/>
            <person name="Singh R."/>
            <person name="Sharma A."/>
            <person name="Min X."/>
            <person name="Zheng Y."/>
            <person name="Lee H."/>
            <person name="Gurtowski J."/>
            <person name="Sedlazeck F.J."/>
            <person name="Harkess A."/>
            <person name="McKain M.R."/>
            <person name="Liao Z."/>
            <person name="Fang J."/>
            <person name="Liu J."/>
            <person name="Zhang X."/>
            <person name="Zhang Q."/>
            <person name="Hu W."/>
            <person name="Qin Y."/>
            <person name="Wang K."/>
            <person name="Chen L.Y."/>
            <person name="Shirley N."/>
            <person name="Lin Y.R."/>
            <person name="Liu L.Y."/>
            <person name="Hernandez A.G."/>
            <person name="Wright C.L."/>
            <person name="Bulone V."/>
            <person name="Tuskan G.A."/>
            <person name="Heath K."/>
            <person name="Zee F."/>
            <person name="Moore P.H."/>
            <person name="Sunkar R."/>
            <person name="Leebens-Mack J.H."/>
            <person name="Mockler T."/>
            <person name="Bennetzen J.L."/>
            <person name="Freeling M."/>
            <person name="Sankoff D."/>
            <person name="Paterson A.H."/>
            <person name="Zhu X."/>
            <person name="Yang X."/>
            <person name="Smith J.A."/>
            <person name="Cushman J.C."/>
            <person name="Paull R.E."/>
            <person name="Yu Q."/>
        </authorList>
    </citation>
    <scope>NUCLEOTIDE SEQUENCE [LARGE SCALE GENOMIC DNA]</scope>
    <source>
        <strain evidence="3">cv. F153</strain>
    </source>
</reference>
<organism evidence="3 4">
    <name type="scientific">Ananas comosus</name>
    <name type="common">Pineapple</name>
    <name type="synonym">Ananas ananas</name>
    <dbReference type="NCBI Taxonomy" id="4615"/>
    <lineage>
        <taxon>Eukaryota</taxon>
        <taxon>Viridiplantae</taxon>
        <taxon>Streptophyta</taxon>
        <taxon>Embryophyta</taxon>
        <taxon>Tracheophyta</taxon>
        <taxon>Spermatophyta</taxon>
        <taxon>Magnoliopsida</taxon>
        <taxon>Liliopsida</taxon>
        <taxon>Poales</taxon>
        <taxon>Bromeliaceae</taxon>
        <taxon>Bromelioideae</taxon>
        <taxon>Ananas</taxon>
    </lineage>
</organism>
<feature type="compositionally biased region" description="Basic and acidic residues" evidence="1">
    <location>
        <begin position="626"/>
        <end position="641"/>
    </location>
</feature>
<evidence type="ECO:0000313" key="3">
    <source>
        <dbReference type="Proteomes" id="UP000515123"/>
    </source>
</evidence>
<evidence type="ECO:0000256" key="1">
    <source>
        <dbReference type="SAM" id="MobiDB-lite"/>
    </source>
</evidence>
<dbReference type="GO" id="GO:0010073">
    <property type="term" value="P:meristem maintenance"/>
    <property type="evidence" value="ECO:0007669"/>
    <property type="project" value="InterPro"/>
</dbReference>